<dbReference type="PANTHER" id="PTHR31377">
    <property type="entry name" value="AGMATINE DEIMINASE-RELATED"/>
    <property type="match status" value="1"/>
</dbReference>
<dbReference type="Pfam" id="PF04371">
    <property type="entry name" value="PAD_porph"/>
    <property type="match status" value="1"/>
</dbReference>
<comment type="caution">
    <text evidence="2">The sequence shown here is derived from an EMBL/GenBank/DDBJ whole genome shotgun (WGS) entry which is preliminary data.</text>
</comment>
<name>A0ABT7JG92_9DEIO</name>
<organism evidence="2 3">
    <name type="scientific">Deinococcus rhizophilus</name>
    <dbReference type="NCBI Taxonomy" id="3049544"/>
    <lineage>
        <taxon>Bacteria</taxon>
        <taxon>Thermotogati</taxon>
        <taxon>Deinococcota</taxon>
        <taxon>Deinococci</taxon>
        <taxon>Deinococcales</taxon>
        <taxon>Deinococcaceae</taxon>
        <taxon>Deinococcus</taxon>
    </lineage>
</organism>
<keyword evidence="3" id="KW-1185">Reference proteome</keyword>
<dbReference type="RefSeq" id="WP_285521993.1">
    <property type="nucleotide sequence ID" value="NZ_JASNGB010000027.1"/>
</dbReference>
<dbReference type="InterPro" id="IPR007466">
    <property type="entry name" value="Peptidyl-Arg-deiminase_porph"/>
</dbReference>
<evidence type="ECO:0000313" key="2">
    <source>
        <dbReference type="EMBL" id="MDL2343520.1"/>
    </source>
</evidence>
<dbReference type="SUPFAM" id="SSF55909">
    <property type="entry name" value="Pentein"/>
    <property type="match status" value="1"/>
</dbReference>
<evidence type="ECO:0000313" key="3">
    <source>
        <dbReference type="Proteomes" id="UP001302059"/>
    </source>
</evidence>
<proteinExistence type="predicted"/>
<reference evidence="2 3" key="1">
    <citation type="submission" date="2023-05" db="EMBL/GenBank/DDBJ databases">
        <authorList>
            <person name="Gao F."/>
        </authorList>
    </citation>
    <scope>NUCLEOTIDE SEQUENCE [LARGE SCALE GENOMIC DNA]</scope>
    <source>
        <strain evidence="2 3">MIMF12</strain>
    </source>
</reference>
<dbReference type="EMBL" id="JASNGB010000027">
    <property type="protein sequence ID" value="MDL2343520.1"/>
    <property type="molecule type" value="Genomic_DNA"/>
</dbReference>
<sequence>MQHFSPEDPTPRDLGFAMPPEWAEHAATWMSWPQGDELWFGHLAGVREDYAELVRTIARFEPVHLLVRDEESEADAQGRLAGADVTPFPVTLHRVPLDDSWIRDNGPIFVQDGQGRVSLVNWRFNSWGGKFEWENDDRIPEHVAAHLGLAHWDRPEVLEGGGIEVNGAGVGLTTRSCLLTDTRNPGLTEADYAALLRDTLGIERLLWLDGGLENDHTDGHIDTITRFVDERTVVTSVTQDETDPNFAVMAKNLAELRGMTDLNGEPFRVVELPLPAERLEGAEGRLPPTYANFYIGNGFVAVPMYGDPNDARALEVLRPLFPDREVLGLPSRHIIEGGGSFHCLTQQQPAGTLWTGE</sequence>
<dbReference type="Proteomes" id="UP001302059">
    <property type="component" value="Unassembled WGS sequence"/>
</dbReference>
<accession>A0ABT7JG92</accession>
<keyword evidence="1" id="KW-0378">Hydrolase</keyword>
<evidence type="ECO:0000256" key="1">
    <source>
        <dbReference type="ARBA" id="ARBA00022801"/>
    </source>
</evidence>
<gene>
    <name evidence="2" type="ORF">QOL99_05075</name>
</gene>
<protein>
    <submittedName>
        <fullName evidence="2">Agmatine deiminase family protein</fullName>
    </submittedName>
</protein>
<dbReference type="Gene3D" id="3.75.10.10">
    <property type="entry name" value="L-arginine/glycine Amidinotransferase, Chain A"/>
    <property type="match status" value="1"/>
</dbReference>
<dbReference type="PANTHER" id="PTHR31377:SF0">
    <property type="entry name" value="AGMATINE DEIMINASE-RELATED"/>
    <property type="match status" value="1"/>
</dbReference>